<protein>
    <recommendedName>
        <fullName evidence="2">histidine kinase</fullName>
        <ecNumber evidence="2">2.7.13.3</ecNumber>
    </recommendedName>
</protein>
<dbReference type="PROSITE" id="PS50921">
    <property type="entry name" value="ANTAR"/>
    <property type="match status" value="1"/>
</dbReference>
<evidence type="ECO:0000313" key="8">
    <source>
        <dbReference type="EMBL" id="GAS92936.1"/>
    </source>
</evidence>
<dbReference type="Gene3D" id="3.30.450.20">
    <property type="entry name" value="PAS domain"/>
    <property type="match status" value="1"/>
</dbReference>
<dbReference type="SMART" id="SM01012">
    <property type="entry name" value="ANTAR"/>
    <property type="match status" value="1"/>
</dbReference>
<evidence type="ECO:0000256" key="1">
    <source>
        <dbReference type="ARBA" id="ARBA00000085"/>
    </source>
</evidence>
<accession>A0A100W760</accession>
<dbReference type="AlphaFoldDB" id="A0A100W760"/>
<keyword evidence="5" id="KW-0418">Kinase</keyword>
<reference evidence="9" key="1">
    <citation type="journal article" date="2016" name="Genome Announc.">
        <title>Draft Genome Sequences of Five Rapidly Growing Mycobacterium Species, M. thermoresistibile, M. fortuitum subsp. acetamidolyticum, M. canariasense, M. brisbanense, and M. novocastrense.</title>
        <authorList>
            <person name="Katahira K."/>
            <person name="Ogura Y."/>
            <person name="Gotoh Y."/>
            <person name="Hayashi T."/>
        </authorList>
    </citation>
    <scope>NUCLEOTIDE SEQUENCE [LARGE SCALE GENOMIC DNA]</scope>
    <source>
        <strain evidence="9">JCM15654</strain>
    </source>
</reference>
<sequence>MAGAGEGTMSGVEVSGTAGGAQVDMIEATKGDPAEQTPSSMGWFRFYFDEQRWEWSEQVARLHGYKPGTVAPTTELVLSHKHPDDREKVADTIEAIMNTRGALSSRHRIIDTAGAVHWVMVIGDQFFDEHGAVIGTHGFYVDVTPAERERLDAERQRQDLVTARVAEIATNRASIEQVKGMLMLIYNVNEDVAFDVLKWLSQEHNVKLRVLAEQLRDDLREKARETVDQSTYDHVLLTVHQRLADNPEARA</sequence>
<evidence type="ECO:0000259" key="7">
    <source>
        <dbReference type="PROSITE" id="PS50921"/>
    </source>
</evidence>
<keyword evidence="3" id="KW-0597">Phosphoprotein</keyword>
<dbReference type="CDD" id="cd00130">
    <property type="entry name" value="PAS"/>
    <property type="match status" value="1"/>
</dbReference>
<dbReference type="InterPro" id="IPR052162">
    <property type="entry name" value="Sensor_kinase/Photoreceptor"/>
</dbReference>
<evidence type="ECO:0000256" key="4">
    <source>
        <dbReference type="ARBA" id="ARBA00022679"/>
    </source>
</evidence>
<evidence type="ECO:0000259" key="6">
    <source>
        <dbReference type="PROSITE" id="PS50112"/>
    </source>
</evidence>
<comment type="caution">
    <text evidence="8">The sequence shown here is derived from an EMBL/GenBank/DDBJ whole genome shotgun (WGS) entry which is preliminary data.</text>
</comment>
<dbReference type="InterPro" id="IPR005561">
    <property type="entry name" value="ANTAR"/>
</dbReference>
<evidence type="ECO:0000313" key="9">
    <source>
        <dbReference type="Proteomes" id="UP000069620"/>
    </source>
</evidence>
<evidence type="ECO:0000256" key="2">
    <source>
        <dbReference type="ARBA" id="ARBA00012438"/>
    </source>
</evidence>
<keyword evidence="4" id="KW-0808">Transferase</keyword>
<dbReference type="SUPFAM" id="SSF55785">
    <property type="entry name" value="PYP-like sensor domain (PAS domain)"/>
    <property type="match status" value="1"/>
</dbReference>
<dbReference type="EC" id="2.7.13.3" evidence="2"/>
<comment type="catalytic activity">
    <reaction evidence="1">
        <text>ATP + protein L-histidine = ADP + protein N-phospho-L-histidine.</text>
        <dbReference type="EC" id="2.7.13.3"/>
    </reaction>
</comment>
<dbReference type="Pfam" id="PF03861">
    <property type="entry name" value="ANTAR"/>
    <property type="match status" value="1"/>
</dbReference>
<keyword evidence="9" id="KW-1185">Reference proteome</keyword>
<dbReference type="PANTHER" id="PTHR43304">
    <property type="entry name" value="PHYTOCHROME-LIKE PROTEIN CPH1"/>
    <property type="match status" value="1"/>
</dbReference>
<dbReference type="PANTHER" id="PTHR43304:SF1">
    <property type="entry name" value="PAC DOMAIN-CONTAINING PROTEIN"/>
    <property type="match status" value="1"/>
</dbReference>
<dbReference type="GO" id="GO:0003723">
    <property type="term" value="F:RNA binding"/>
    <property type="evidence" value="ECO:0007669"/>
    <property type="project" value="InterPro"/>
</dbReference>
<evidence type="ECO:0000256" key="3">
    <source>
        <dbReference type="ARBA" id="ARBA00022553"/>
    </source>
</evidence>
<dbReference type="InterPro" id="IPR013655">
    <property type="entry name" value="PAS_fold_3"/>
</dbReference>
<gene>
    <name evidence="8" type="ORF">RMCB_7032</name>
</gene>
<dbReference type="Pfam" id="PF08447">
    <property type="entry name" value="PAS_3"/>
    <property type="match status" value="1"/>
</dbReference>
<proteinExistence type="predicted"/>
<dbReference type="EMBL" id="BCSX01000064">
    <property type="protein sequence ID" value="GAS92936.1"/>
    <property type="molecule type" value="Genomic_DNA"/>
</dbReference>
<dbReference type="PROSITE" id="PS50112">
    <property type="entry name" value="PAS"/>
    <property type="match status" value="1"/>
</dbReference>
<feature type="domain" description="ANTAR" evidence="7">
    <location>
        <begin position="155"/>
        <end position="216"/>
    </location>
</feature>
<dbReference type="InterPro" id="IPR036388">
    <property type="entry name" value="WH-like_DNA-bd_sf"/>
</dbReference>
<dbReference type="InterPro" id="IPR000014">
    <property type="entry name" value="PAS"/>
</dbReference>
<name>A0A100W760_9MYCO</name>
<dbReference type="InterPro" id="IPR035965">
    <property type="entry name" value="PAS-like_dom_sf"/>
</dbReference>
<organism evidence="8 9">
    <name type="scientific">Mycolicibacterium brisbanense</name>
    <dbReference type="NCBI Taxonomy" id="146020"/>
    <lineage>
        <taxon>Bacteria</taxon>
        <taxon>Bacillati</taxon>
        <taxon>Actinomycetota</taxon>
        <taxon>Actinomycetes</taxon>
        <taxon>Mycobacteriales</taxon>
        <taxon>Mycobacteriaceae</taxon>
        <taxon>Mycolicibacterium</taxon>
    </lineage>
</organism>
<evidence type="ECO:0000256" key="5">
    <source>
        <dbReference type="ARBA" id="ARBA00022777"/>
    </source>
</evidence>
<dbReference type="STRING" id="146020.RMCB_7032"/>
<feature type="domain" description="PAS" evidence="6">
    <location>
        <begin position="55"/>
        <end position="100"/>
    </location>
</feature>
<reference evidence="9" key="2">
    <citation type="submission" date="2016-02" db="EMBL/GenBank/DDBJ databases">
        <title>Draft genome sequence of five rapidly growing Mycobacterium species.</title>
        <authorList>
            <person name="Katahira K."/>
            <person name="Gotou Y."/>
            <person name="Iida K."/>
            <person name="Ogura Y."/>
            <person name="Hayashi T."/>
        </authorList>
    </citation>
    <scope>NUCLEOTIDE SEQUENCE [LARGE SCALE GENOMIC DNA]</scope>
    <source>
        <strain evidence="9">JCM15654</strain>
    </source>
</reference>
<dbReference type="GO" id="GO:0004673">
    <property type="term" value="F:protein histidine kinase activity"/>
    <property type="evidence" value="ECO:0007669"/>
    <property type="project" value="UniProtKB-EC"/>
</dbReference>
<dbReference type="Proteomes" id="UP000069620">
    <property type="component" value="Unassembled WGS sequence"/>
</dbReference>
<dbReference type="Gene3D" id="1.10.10.10">
    <property type="entry name" value="Winged helix-like DNA-binding domain superfamily/Winged helix DNA-binding domain"/>
    <property type="match status" value="1"/>
</dbReference>